<keyword evidence="1" id="KW-0812">Transmembrane</keyword>
<feature type="transmembrane region" description="Helical" evidence="1">
    <location>
        <begin position="17"/>
        <end position="38"/>
    </location>
</feature>
<feature type="transmembrane region" description="Helical" evidence="1">
    <location>
        <begin position="125"/>
        <end position="151"/>
    </location>
</feature>
<evidence type="ECO:0000256" key="1">
    <source>
        <dbReference type="SAM" id="Phobius"/>
    </source>
</evidence>
<feature type="transmembrane region" description="Helical" evidence="1">
    <location>
        <begin position="50"/>
        <end position="73"/>
    </location>
</feature>
<evidence type="ECO:0000313" key="3">
    <source>
        <dbReference type="Proteomes" id="UP001623660"/>
    </source>
</evidence>
<dbReference type="EMBL" id="JBJHZX010000040">
    <property type="protein sequence ID" value="MFL0197901.1"/>
    <property type="molecule type" value="Genomic_DNA"/>
</dbReference>
<sequence>MKYNVYDYFQKYTTDPLYLKLFAVWACVASIIAIFWCLHRVIKKKDYLPLLAWIGGFIASFNEGSMDLVAHLYWPLNTVDVTGVAYWNAGNPIPSWAPICYAFFVGLSGYYCYTKMEKGITIKSLFKLFIIMMILEAALEIPATIMGAYVYDKQPLMIMGFPLWAAWVNGFGYVLLGALMYYFVPILKKGWRMSLIPLLVPFAFTAAWPMILWPVYISLNWSGTSTVPVVGQYLLTILSLCLAILGITGLASAVCTDSKWRLLRSTEKMNI</sequence>
<evidence type="ECO:0008006" key="4">
    <source>
        <dbReference type="Google" id="ProtNLM"/>
    </source>
</evidence>
<feature type="transmembrane region" description="Helical" evidence="1">
    <location>
        <begin position="163"/>
        <end position="183"/>
    </location>
</feature>
<name>A0ABW8SRY1_9CLOT</name>
<reference evidence="2 3" key="1">
    <citation type="submission" date="2024-11" db="EMBL/GenBank/DDBJ databases">
        <authorList>
            <person name="Heng Y.C."/>
            <person name="Lim A.C.H."/>
            <person name="Lee J.K.Y."/>
            <person name="Kittelmann S."/>
        </authorList>
    </citation>
    <scope>NUCLEOTIDE SEQUENCE [LARGE SCALE GENOMIC DNA]</scope>
    <source>
        <strain evidence="2 3">WILCCON 0269</strain>
    </source>
</reference>
<keyword evidence="1" id="KW-1133">Transmembrane helix</keyword>
<dbReference type="RefSeq" id="WP_406794005.1">
    <property type="nucleotide sequence ID" value="NZ_JBJHZX010000040.1"/>
</dbReference>
<dbReference type="Proteomes" id="UP001623660">
    <property type="component" value="Unassembled WGS sequence"/>
</dbReference>
<feature type="transmembrane region" description="Helical" evidence="1">
    <location>
        <begin position="93"/>
        <end position="113"/>
    </location>
</feature>
<keyword evidence="1" id="KW-0472">Membrane</keyword>
<protein>
    <recommendedName>
        <fullName evidence="4">Carotenoid biosynthesis protein</fullName>
    </recommendedName>
</protein>
<keyword evidence="3" id="KW-1185">Reference proteome</keyword>
<gene>
    <name evidence="2" type="ORF">ACJDU8_20365</name>
</gene>
<accession>A0ABW8SRY1</accession>
<feature type="transmembrane region" description="Helical" evidence="1">
    <location>
        <begin position="233"/>
        <end position="255"/>
    </location>
</feature>
<proteinExistence type="predicted"/>
<organism evidence="2 3">
    <name type="scientific">Candidatus Clostridium eludens</name>
    <dbReference type="NCBI Taxonomy" id="3381663"/>
    <lineage>
        <taxon>Bacteria</taxon>
        <taxon>Bacillati</taxon>
        <taxon>Bacillota</taxon>
        <taxon>Clostridia</taxon>
        <taxon>Eubacteriales</taxon>
        <taxon>Clostridiaceae</taxon>
        <taxon>Clostridium</taxon>
    </lineage>
</organism>
<comment type="caution">
    <text evidence="2">The sequence shown here is derived from an EMBL/GenBank/DDBJ whole genome shotgun (WGS) entry which is preliminary data.</text>
</comment>
<evidence type="ECO:0000313" key="2">
    <source>
        <dbReference type="EMBL" id="MFL0197901.1"/>
    </source>
</evidence>
<feature type="transmembrane region" description="Helical" evidence="1">
    <location>
        <begin position="195"/>
        <end position="213"/>
    </location>
</feature>